<feature type="transmembrane region" description="Helical" evidence="1">
    <location>
        <begin position="429"/>
        <end position="448"/>
    </location>
</feature>
<keyword evidence="1" id="KW-1133">Transmembrane helix</keyword>
<dbReference type="AlphaFoldDB" id="A0A8H3X4F4"/>
<evidence type="ECO:0000313" key="2">
    <source>
        <dbReference type="EMBL" id="KAF0406849.1"/>
    </source>
</evidence>
<feature type="transmembrane region" description="Helical" evidence="1">
    <location>
        <begin position="378"/>
        <end position="398"/>
    </location>
</feature>
<accession>A0A8H3X4F4</accession>
<evidence type="ECO:0000256" key="1">
    <source>
        <dbReference type="SAM" id="Phobius"/>
    </source>
</evidence>
<dbReference type="EMBL" id="WTPW01001934">
    <property type="protein sequence ID" value="KAF0406849.1"/>
    <property type="molecule type" value="Genomic_DNA"/>
</dbReference>
<proteinExistence type="predicted"/>
<protein>
    <submittedName>
        <fullName evidence="2">Uncharacterized protein</fullName>
    </submittedName>
</protein>
<comment type="caution">
    <text evidence="2">The sequence shown here is derived from an EMBL/GenBank/DDBJ whole genome shotgun (WGS) entry which is preliminary data.</text>
</comment>
<keyword evidence="1" id="KW-0472">Membrane</keyword>
<dbReference type="Proteomes" id="UP000439903">
    <property type="component" value="Unassembled WGS sequence"/>
</dbReference>
<gene>
    <name evidence="2" type="ORF">F8M41_008815</name>
</gene>
<keyword evidence="1" id="KW-0812">Transmembrane</keyword>
<name>A0A8H3X4F4_GIGMA</name>
<sequence length="518" mass="59309">MSTQPLAYVHDKDIVFVENNLSHKKNGSSFFSSFKVFKLKGPIDEIDLYDIIFPNDKKDFRIETFNYTGESTKVKFHFNNKTHFDLVKALQNASSKLKHFSENGLLDWFATDSMTLKTIYPSINDQNLISSSATPESDGYLDVSNDQIIDEEKLRADIKTLSEDLKLKRQNYSDKVFDQLFYDTFQRRDMSVSLNDVKSEFFGQLDMMHCFLRTNKETYESNDMLCPDQIKETMIRFMFKTLELQFNSQFNVYSGDCKLGLIIFLWNLKVTINSIYESYQELKSADQSVKAILEEEKPKFRNLTSHMEICVSNILKILKLDDDDDNILREQYTKLKGDLSLFCDATISLLELVKHISIECDKQLQNLEGQNKSLTTKLLAGACTLAFTVGAGVLYAYSKSSSDSKDKKSNSKSSSDSDKSISFEKYAKLGGAAAVVVGGLTIGSGVYVSSALQSTISRLVNTLKQLRDLHDQLKDWSFYGQSYLNRDYEEMYEYKLNLLSIFSDIKEQCKKLDLVLDF</sequence>
<organism evidence="2 3">
    <name type="scientific">Gigaspora margarita</name>
    <dbReference type="NCBI Taxonomy" id="4874"/>
    <lineage>
        <taxon>Eukaryota</taxon>
        <taxon>Fungi</taxon>
        <taxon>Fungi incertae sedis</taxon>
        <taxon>Mucoromycota</taxon>
        <taxon>Glomeromycotina</taxon>
        <taxon>Glomeromycetes</taxon>
        <taxon>Diversisporales</taxon>
        <taxon>Gigasporaceae</taxon>
        <taxon>Gigaspora</taxon>
    </lineage>
</organism>
<dbReference type="OrthoDB" id="2388959at2759"/>
<evidence type="ECO:0000313" key="3">
    <source>
        <dbReference type="Proteomes" id="UP000439903"/>
    </source>
</evidence>
<keyword evidence="3" id="KW-1185">Reference proteome</keyword>
<reference evidence="2 3" key="1">
    <citation type="journal article" date="2019" name="Environ. Microbiol.">
        <title>At the nexus of three kingdoms: the genome of the mycorrhizal fungus Gigaspora margarita provides insights into plant, endobacterial and fungal interactions.</title>
        <authorList>
            <person name="Venice F."/>
            <person name="Ghignone S."/>
            <person name="Salvioli di Fossalunga A."/>
            <person name="Amselem J."/>
            <person name="Novero M."/>
            <person name="Xianan X."/>
            <person name="Sedzielewska Toro K."/>
            <person name="Morin E."/>
            <person name="Lipzen A."/>
            <person name="Grigoriev I.V."/>
            <person name="Henrissat B."/>
            <person name="Martin F.M."/>
            <person name="Bonfante P."/>
        </authorList>
    </citation>
    <scope>NUCLEOTIDE SEQUENCE [LARGE SCALE GENOMIC DNA]</scope>
    <source>
        <strain evidence="2 3">BEG34</strain>
    </source>
</reference>